<name>J7THY2_STRSL</name>
<organism evidence="2 3">
    <name type="scientific">Streptococcus salivarius K12</name>
    <dbReference type="NCBI Taxonomy" id="1200793"/>
    <lineage>
        <taxon>Bacteria</taxon>
        <taxon>Bacillati</taxon>
        <taxon>Bacillota</taxon>
        <taxon>Bacilli</taxon>
        <taxon>Lactobacillales</taxon>
        <taxon>Streptococcaceae</taxon>
        <taxon>Streptococcus</taxon>
    </lineage>
</organism>
<keyword evidence="3" id="KW-1185">Reference proteome</keyword>
<dbReference type="PATRIC" id="fig|1200793.3.peg.820"/>
<evidence type="ECO:0000313" key="2">
    <source>
        <dbReference type="EMBL" id="EJO16936.1"/>
    </source>
</evidence>
<proteinExistence type="predicted"/>
<dbReference type="Pfam" id="PF09359">
    <property type="entry name" value="VTC"/>
    <property type="match status" value="1"/>
</dbReference>
<evidence type="ECO:0000259" key="1">
    <source>
        <dbReference type="Pfam" id="PF09359"/>
    </source>
</evidence>
<accession>J7THY2</accession>
<feature type="domain" description="VTC" evidence="1">
    <location>
        <begin position="36"/>
        <end position="263"/>
    </location>
</feature>
<dbReference type="InterPro" id="IPR018966">
    <property type="entry name" value="VTC_domain"/>
</dbReference>
<reference evidence="2 3" key="1">
    <citation type="journal article" date="2012" name="J. Bacteriol.">
        <title>Genome Sequence of the Lantibiotic Bacteriocin Producer Streptococcus salivarius Strain K12.</title>
        <authorList>
            <person name="Barretto C."/>
            <person name="Alvarez-Martin P."/>
            <person name="Foata F."/>
            <person name="Renault P."/>
            <person name="Berger B."/>
        </authorList>
    </citation>
    <scope>NUCLEOTIDE SEQUENCE [LARGE SCALE GENOMIC DNA]</scope>
    <source>
        <strain evidence="2 3">K12</strain>
    </source>
</reference>
<protein>
    <recommendedName>
        <fullName evidence="1">VTC domain-containing protein</fullName>
    </recommendedName>
</protein>
<dbReference type="EMBL" id="ALIF01000001">
    <property type="protein sequence ID" value="EJO16936.1"/>
    <property type="molecule type" value="Genomic_DNA"/>
</dbReference>
<evidence type="ECO:0000313" key="3">
    <source>
        <dbReference type="Proteomes" id="UP000006983"/>
    </source>
</evidence>
<comment type="caution">
    <text evidence="2">The sequence shown here is derived from an EMBL/GenBank/DDBJ whole genome shotgun (WGS) entry which is preliminary data.</text>
</comment>
<dbReference type="InterPro" id="IPR042267">
    <property type="entry name" value="VTC_sf"/>
</dbReference>
<dbReference type="Proteomes" id="UP000006983">
    <property type="component" value="Unassembled WGS sequence"/>
</dbReference>
<dbReference type="GO" id="GO:0006799">
    <property type="term" value="P:polyphosphate biosynthetic process"/>
    <property type="evidence" value="ECO:0007669"/>
    <property type="project" value="UniProtKB-ARBA"/>
</dbReference>
<dbReference type="CDD" id="cd07750">
    <property type="entry name" value="PolyPPase_VTC_like"/>
    <property type="match status" value="1"/>
</dbReference>
<dbReference type="AlphaFoldDB" id="J7THY2"/>
<sequence>MFLQQIPYFHRSCFTALYLIYKRSFFMVKQLETRFKRIETKYVVSKENLEDLLTDLKEYLVEDDYPTSTISNIYFDTDNFDVIQDALDGNHRQEKIRMRTYLANPKIDSKVFLEVKAKDDEGIGHKFRLVSTPLAITNLMTDGKNHGQITDRQLLQDIHHLRQRYDEGLKPRMYIYYDRFSMKEKETIEGYAYNKVRVTLDQNLTYRDEDVSLFKGNHGFPLLDEDMIIMEIKAPGKKPDWLQAILDKHGLEEQKFSKYSCAYHKSQGLDYGPRPAQEKGAAAYV</sequence>
<dbReference type="Gene3D" id="3.20.100.30">
    <property type="entry name" value="VTC, catalytic tunnel domain"/>
    <property type="match status" value="1"/>
</dbReference>
<gene>
    <name evidence="2" type="ORF">RSSL_01968</name>
</gene>